<gene>
    <name evidence="3" type="ORF">L3049_17485</name>
</gene>
<feature type="signal peptide" evidence="1">
    <location>
        <begin position="1"/>
        <end position="20"/>
    </location>
</feature>
<proteinExistence type="predicted"/>
<protein>
    <submittedName>
        <fullName evidence="3">DUF4377 domain-containing protein</fullName>
    </submittedName>
</protein>
<dbReference type="InterPro" id="IPR025485">
    <property type="entry name" value="DUF4377"/>
</dbReference>
<evidence type="ECO:0000313" key="4">
    <source>
        <dbReference type="Proteomes" id="UP001528920"/>
    </source>
</evidence>
<feature type="domain" description="DUF4377" evidence="2">
    <location>
        <begin position="49"/>
        <end position="110"/>
    </location>
</feature>
<accession>A0ABT5VWI3</accession>
<dbReference type="RefSeq" id="WP_275111118.1">
    <property type="nucleotide sequence ID" value="NZ_JAKJSC010000006.1"/>
</dbReference>
<dbReference type="Proteomes" id="UP001528920">
    <property type="component" value="Unassembled WGS sequence"/>
</dbReference>
<feature type="chain" id="PRO_5047373333" evidence="1">
    <location>
        <begin position="21"/>
        <end position="192"/>
    </location>
</feature>
<evidence type="ECO:0000256" key="1">
    <source>
        <dbReference type="SAM" id="SignalP"/>
    </source>
</evidence>
<organism evidence="3 4">
    <name type="scientific">Paralabilibaculum antarcticum</name>
    <dbReference type="NCBI Taxonomy" id="2912572"/>
    <lineage>
        <taxon>Bacteria</taxon>
        <taxon>Pseudomonadati</taxon>
        <taxon>Bacteroidota</taxon>
        <taxon>Bacteroidia</taxon>
        <taxon>Marinilabiliales</taxon>
        <taxon>Marinifilaceae</taxon>
        <taxon>Paralabilibaculum</taxon>
    </lineage>
</organism>
<dbReference type="PROSITE" id="PS51257">
    <property type="entry name" value="PROKAR_LIPOPROTEIN"/>
    <property type="match status" value="1"/>
</dbReference>
<dbReference type="Pfam" id="PF14302">
    <property type="entry name" value="DUF4377"/>
    <property type="match status" value="1"/>
</dbReference>
<keyword evidence="1" id="KW-0732">Signal</keyword>
<keyword evidence="4" id="KW-1185">Reference proteome</keyword>
<name>A0ABT5VWI3_9BACT</name>
<evidence type="ECO:0000313" key="3">
    <source>
        <dbReference type="EMBL" id="MDE5419786.1"/>
    </source>
</evidence>
<evidence type="ECO:0000259" key="2">
    <source>
        <dbReference type="Pfam" id="PF14302"/>
    </source>
</evidence>
<sequence>MYKVLLAALLVMSVIFTSCDKEDDFEVVKMRINHYQQPVNNQEFYQGLSYEVHEGDKIGEDKWYGFLNKISGFEYELGYIYDIEVLVKEVKNPMVDGASAEYSLLKLISKSKVPEETNFEITLSISYSNGFESLVSKNEFSKYTLMGKTEIECGDLYDALEENINNKIGMVGTFQHINSNTIQLLELKAQEE</sequence>
<comment type="caution">
    <text evidence="3">The sequence shown here is derived from an EMBL/GenBank/DDBJ whole genome shotgun (WGS) entry which is preliminary data.</text>
</comment>
<dbReference type="EMBL" id="JAKJSC010000006">
    <property type="protein sequence ID" value="MDE5419786.1"/>
    <property type="molecule type" value="Genomic_DNA"/>
</dbReference>
<reference evidence="3 4" key="1">
    <citation type="submission" date="2022-01" db="EMBL/GenBank/DDBJ databases">
        <title>Labilibaculum sp. nov, a marine bacterium isolated from Antarctica.</title>
        <authorList>
            <person name="Dai W."/>
        </authorList>
    </citation>
    <scope>NUCLEOTIDE SEQUENCE [LARGE SCALE GENOMIC DNA]</scope>
    <source>
        <strain evidence="3 4">DW002</strain>
    </source>
</reference>